<proteinExistence type="predicted"/>
<dbReference type="Gene3D" id="1.25.40.10">
    <property type="entry name" value="Tetratricopeptide repeat domain"/>
    <property type="match status" value="1"/>
</dbReference>
<accession>A0A6F8XWG1</accession>
<reference evidence="2 3" key="1">
    <citation type="submission" date="2020-03" db="EMBL/GenBank/DDBJ databases">
        <title>Whole genome shotgun sequence of Phytohabitans flavus NBRC 107702.</title>
        <authorList>
            <person name="Komaki H."/>
            <person name="Tamura T."/>
        </authorList>
    </citation>
    <scope>NUCLEOTIDE SEQUENCE [LARGE SCALE GENOMIC DNA]</scope>
    <source>
        <strain evidence="2 3">NBRC 107702</strain>
    </source>
</reference>
<dbReference type="EMBL" id="AP022870">
    <property type="protein sequence ID" value="BCB78192.1"/>
    <property type="molecule type" value="Genomic_DNA"/>
</dbReference>
<organism evidence="2 3">
    <name type="scientific">Phytohabitans flavus</name>
    <dbReference type="NCBI Taxonomy" id="1076124"/>
    <lineage>
        <taxon>Bacteria</taxon>
        <taxon>Bacillati</taxon>
        <taxon>Actinomycetota</taxon>
        <taxon>Actinomycetes</taxon>
        <taxon>Micromonosporales</taxon>
        <taxon>Micromonosporaceae</taxon>
    </lineage>
</organism>
<protein>
    <submittedName>
        <fullName evidence="2">Uncharacterized protein</fullName>
    </submittedName>
</protein>
<dbReference type="KEGG" id="pfla:Pflav_046020"/>
<dbReference type="InterPro" id="IPR011990">
    <property type="entry name" value="TPR-like_helical_dom_sf"/>
</dbReference>
<evidence type="ECO:0000313" key="3">
    <source>
        <dbReference type="Proteomes" id="UP000502508"/>
    </source>
</evidence>
<feature type="compositionally biased region" description="Low complexity" evidence="1">
    <location>
        <begin position="120"/>
        <end position="132"/>
    </location>
</feature>
<dbReference type="AlphaFoldDB" id="A0A6F8XWG1"/>
<evidence type="ECO:0000256" key="1">
    <source>
        <dbReference type="SAM" id="MobiDB-lite"/>
    </source>
</evidence>
<evidence type="ECO:0000313" key="2">
    <source>
        <dbReference type="EMBL" id="BCB78192.1"/>
    </source>
</evidence>
<dbReference type="RefSeq" id="WP_173037782.1">
    <property type="nucleotide sequence ID" value="NZ_AP022870.1"/>
</dbReference>
<dbReference type="SUPFAM" id="SSF48452">
    <property type="entry name" value="TPR-like"/>
    <property type="match status" value="1"/>
</dbReference>
<keyword evidence="3" id="KW-1185">Reference proteome</keyword>
<reference evidence="2 3" key="2">
    <citation type="submission" date="2020-03" db="EMBL/GenBank/DDBJ databases">
        <authorList>
            <person name="Ichikawa N."/>
            <person name="Kimura A."/>
            <person name="Kitahashi Y."/>
            <person name="Uohara A."/>
        </authorList>
    </citation>
    <scope>NUCLEOTIDE SEQUENCE [LARGE SCALE GENOMIC DNA]</scope>
    <source>
        <strain evidence="2 3">NBRC 107702</strain>
    </source>
</reference>
<name>A0A6F8XWG1_9ACTN</name>
<dbReference type="Proteomes" id="UP000502508">
    <property type="component" value="Chromosome"/>
</dbReference>
<gene>
    <name evidence="2" type="ORF">Pflav_046020</name>
</gene>
<feature type="region of interest" description="Disordered" evidence="1">
    <location>
        <begin position="108"/>
        <end position="136"/>
    </location>
</feature>
<sequence length="613" mass="66453">MGGTSGAPRRGRKEGLIDPALPSHRRTFAQRLRALRKDCHDPAYRLLSRLSHCGTGTLSEAAGGRRFPTWETTRAYVTGCLLYAQRGPEIDEVLPVWRHLWAETNAVEQAHRQQEGGQGSAPPAASSPPTTAVDAPEPAEVVGVARSPHSEGLVRRRALPLRAMTAAAVVVLIMGLVGANAPAARPHMTGLYNIVLAPFTWSGPTPASQVPSRLQTVLFRELNAWADEVSAIQLRGPDQVEVIEPERGSNRNESLHRVARDHGADVVVTGRLQSIDGMLTVEIELFLTDRTFGDAPEFVGLHTISVTEPVDVLERNLEINEELTETAVHYLKAVVAFVRGLGDYALDDFTGAEGRFLTAEAEFDLVDEVPGHHRVRHDVLYLLLGNTVGRGDKARLDQAVDYYRLALSQNPSYTRARIGLAEATRAAVRCQAGQAQPGPLELAADHYRAALAGDDGDDGSQAFLRMQAHLGLGLAYQCLTIAKLGDHWADADAEFREVLRLHATGGLAGGEARHSLRLAAEAKAGQALTAYLTAGQSDAARYGGYQTAAAAYEEALALLDRIDVVRPRNLERELIYLRNLRSVYQAMDAPELTDVDARISATSSTLASVAKRR</sequence>